<accession>A0A8E7AUX7</accession>
<dbReference type="RefSeq" id="WP_214418560.1">
    <property type="nucleotide sequence ID" value="NZ_CP075546.1"/>
</dbReference>
<name>A0A8E7AUX7_9EURY</name>
<dbReference type="AlphaFoldDB" id="A0A8E7AUX7"/>
<dbReference type="KEGG" id="mrtj:KHC33_10270"/>
<evidence type="ECO:0000313" key="2">
    <source>
        <dbReference type="Proteomes" id="UP000680656"/>
    </source>
</evidence>
<gene>
    <name evidence="1" type="ORF">KHC33_10270</name>
</gene>
<organism evidence="1 2">
    <name type="scientific">Methanospirillum purgamenti</name>
    <dbReference type="NCBI Taxonomy" id="2834276"/>
    <lineage>
        <taxon>Archaea</taxon>
        <taxon>Methanobacteriati</taxon>
        <taxon>Methanobacteriota</taxon>
        <taxon>Stenosarchaea group</taxon>
        <taxon>Methanomicrobia</taxon>
        <taxon>Methanomicrobiales</taxon>
        <taxon>Methanospirillaceae</taxon>
        <taxon>Methanospirillum</taxon>
    </lineage>
</organism>
<sequence>MKFSQLRTIPGIIDVSRLERWTGASVGRFHVCDGDAIAWQDPGDHIGMCETCYSQLCESEVRT</sequence>
<dbReference type="EMBL" id="CP075546">
    <property type="protein sequence ID" value="QVV87740.1"/>
    <property type="molecule type" value="Genomic_DNA"/>
</dbReference>
<keyword evidence="2" id="KW-1185">Reference proteome</keyword>
<dbReference type="Proteomes" id="UP000680656">
    <property type="component" value="Chromosome"/>
</dbReference>
<protein>
    <submittedName>
        <fullName evidence="1">Uncharacterized protein</fullName>
    </submittedName>
</protein>
<reference evidence="1 2" key="1">
    <citation type="submission" date="2021-05" db="EMBL/GenBank/DDBJ databases">
        <title>A novel Methanospirillum isolate from a pyrite-forming mixed culture.</title>
        <authorList>
            <person name="Bunk B."/>
            <person name="Sproer C."/>
            <person name="Spring S."/>
            <person name="Pester M."/>
        </authorList>
    </citation>
    <scope>NUCLEOTIDE SEQUENCE [LARGE SCALE GENOMIC DNA]</scope>
    <source>
        <strain evidence="1 2">J.3.6.1-F.2.7.3</strain>
    </source>
</reference>
<dbReference type="GeneID" id="65097572"/>
<proteinExistence type="predicted"/>
<evidence type="ECO:0000313" key="1">
    <source>
        <dbReference type="EMBL" id="QVV87740.1"/>
    </source>
</evidence>